<feature type="region of interest" description="Disordered" evidence="1">
    <location>
        <begin position="244"/>
        <end position="267"/>
    </location>
</feature>
<dbReference type="OrthoDB" id="3596450at2759"/>
<proteinExistence type="predicted"/>
<gene>
    <name evidence="2" type="ORF">FCULG_00007548</name>
</gene>
<evidence type="ECO:0000256" key="1">
    <source>
        <dbReference type="SAM" id="MobiDB-lite"/>
    </source>
</evidence>
<organism evidence="2 3">
    <name type="scientific">Fusarium culmorum</name>
    <dbReference type="NCBI Taxonomy" id="5516"/>
    <lineage>
        <taxon>Eukaryota</taxon>
        <taxon>Fungi</taxon>
        <taxon>Dikarya</taxon>
        <taxon>Ascomycota</taxon>
        <taxon>Pezizomycotina</taxon>
        <taxon>Sordariomycetes</taxon>
        <taxon>Hypocreomycetidae</taxon>
        <taxon>Hypocreales</taxon>
        <taxon>Nectriaceae</taxon>
        <taxon>Fusarium</taxon>
    </lineage>
</organism>
<protein>
    <submittedName>
        <fullName evidence="2">Uncharacterized protein</fullName>
    </submittedName>
</protein>
<dbReference type="Proteomes" id="UP000241587">
    <property type="component" value="Unassembled WGS sequence"/>
</dbReference>
<dbReference type="AlphaFoldDB" id="A0A2T4H2Y0"/>
<feature type="compositionally biased region" description="Acidic residues" evidence="1">
    <location>
        <begin position="248"/>
        <end position="260"/>
    </location>
</feature>
<reference evidence="2 3" key="1">
    <citation type="submission" date="2018-02" db="EMBL/GenBank/DDBJ databases">
        <title>Fusarium culmorum secondary metabolites in fungal-bacterial-plant interactions.</title>
        <authorList>
            <person name="Schmidt R."/>
        </authorList>
    </citation>
    <scope>NUCLEOTIDE SEQUENCE [LARGE SCALE GENOMIC DNA]</scope>
    <source>
        <strain evidence="2 3">PV</strain>
    </source>
</reference>
<dbReference type="EMBL" id="PVEM01000003">
    <property type="protein sequence ID" value="PTD10164.1"/>
    <property type="molecule type" value="Genomic_DNA"/>
</dbReference>
<name>A0A2T4H2Y0_FUSCU</name>
<keyword evidence="3" id="KW-1185">Reference proteome</keyword>
<sequence length="267" mass="31119">MKIWKASCLPRSEHDHGIQHVTADVVQENWDGDYDEIVVCDEHLEYFEDDFDVETDEMGYVTLRALKRDTKLPVNFQTTTDQSKKSAYLWDHGLWMACRESRAAITEYLKIDSWLRHYTADQEHLLLSLPWYDYNFPSTLVPHKKDAPWRPIVLPRSDIFCITPIVDDTVSWVTLPGLECKTLYRDCGAEYVQSYWFAVRDNTAPKTPDVEEFMILFSRLLEEDGGYDDLEIANMIQLLVRKDRELPPESDAETEDGEVEDGNKPEN</sequence>
<evidence type="ECO:0000313" key="3">
    <source>
        <dbReference type="Proteomes" id="UP000241587"/>
    </source>
</evidence>
<accession>A0A2T4H2Y0</accession>
<evidence type="ECO:0000313" key="2">
    <source>
        <dbReference type="EMBL" id="PTD10164.1"/>
    </source>
</evidence>
<comment type="caution">
    <text evidence="2">The sequence shown here is derived from an EMBL/GenBank/DDBJ whole genome shotgun (WGS) entry which is preliminary data.</text>
</comment>